<dbReference type="EMBL" id="BAAAHH010000014">
    <property type="protein sequence ID" value="GAA0954183.1"/>
    <property type="molecule type" value="Genomic_DNA"/>
</dbReference>
<gene>
    <name evidence="2" type="ORF">GCM10009550_37150</name>
</gene>
<dbReference type="Proteomes" id="UP001500665">
    <property type="component" value="Unassembled WGS sequence"/>
</dbReference>
<comment type="caution">
    <text evidence="2">The sequence shown here is derived from an EMBL/GenBank/DDBJ whole genome shotgun (WGS) entry which is preliminary data.</text>
</comment>
<feature type="region of interest" description="Disordered" evidence="1">
    <location>
        <begin position="1"/>
        <end position="67"/>
    </location>
</feature>
<organism evidence="2 3">
    <name type="scientific">Actinocorallia libanotica</name>
    <dbReference type="NCBI Taxonomy" id="46162"/>
    <lineage>
        <taxon>Bacteria</taxon>
        <taxon>Bacillati</taxon>
        <taxon>Actinomycetota</taxon>
        <taxon>Actinomycetes</taxon>
        <taxon>Streptosporangiales</taxon>
        <taxon>Thermomonosporaceae</taxon>
        <taxon>Actinocorallia</taxon>
    </lineage>
</organism>
<sequence>MDCVNGFGADRNRPTENPPHTWLSRTDAADIPKIGKLFVSPTRGGDGTPGPGGPPGPHSRSGFRSGLNALLCEWPGDMT</sequence>
<protein>
    <submittedName>
        <fullName evidence="2">Uncharacterized protein</fullName>
    </submittedName>
</protein>
<proteinExistence type="predicted"/>
<evidence type="ECO:0000256" key="1">
    <source>
        <dbReference type="SAM" id="MobiDB-lite"/>
    </source>
</evidence>
<accession>A0ABN1RAU0</accession>
<name>A0ABN1RAU0_9ACTN</name>
<keyword evidence="3" id="KW-1185">Reference proteome</keyword>
<reference evidence="2 3" key="1">
    <citation type="journal article" date="2019" name="Int. J. Syst. Evol. Microbiol.">
        <title>The Global Catalogue of Microorganisms (GCM) 10K type strain sequencing project: providing services to taxonomists for standard genome sequencing and annotation.</title>
        <authorList>
            <consortium name="The Broad Institute Genomics Platform"/>
            <consortium name="The Broad Institute Genome Sequencing Center for Infectious Disease"/>
            <person name="Wu L."/>
            <person name="Ma J."/>
        </authorList>
    </citation>
    <scope>NUCLEOTIDE SEQUENCE [LARGE SCALE GENOMIC DNA]</scope>
    <source>
        <strain evidence="2 3">JCM 10696</strain>
    </source>
</reference>
<evidence type="ECO:0000313" key="3">
    <source>
        <dbReference type="Proteomes" id="UP001500665"/>
    </source>
</evidence>
<evidence type="ECO:0000313" key="2">
    <source>
        <dbReference type="EMBL" id="GAA0954183.1"/>
    </source>
</evidence>